<comment type="caution">
    <text evidence="3">The sequence shown here is derived from an EMBL/GenBank/DDBJ whole genome shotgun (WGS) entry which is preliminary data.</text>
</comment>
<feature type="compositionally biased region" description="Polar residues" evidence="1">
    <location>
        <begin position="67"/>
        <end position="78"/>
    </location>
</feature>
<reference evidence="3" key="1">
    <citation type="submission" date="2013-08" db="EMBL/GenBank/DDBJ databases">
        <title>Gene expansion shapes genome architecture in the human pathogen Lichtheimia corymbifera: an evolutionary genomics analysis in the ancient terrestrial Mucorales (Mucoromycotina).</title>
        <authorList>
            <person name="Schwartze V.U."/>
            <person name="Winter S."/>
            <person name="Shelest E."/>
            <person name="Marcet-Houben M."/>
            <person name="Horn F."/>
            <person name="Wehner S."/>
            <person name="Hoffmann K."/>
            <person name="Riege K."/>
            <person name="Sammeth M."/>
            <person name="Nowrousian M."/>
            <person name="Valiante V."/>
            <person name="Linde J."/>
            <person name="Jacobsen I.D."/>
            <person name="Marz M."/>
            <person name="Brakhage A.A."/>
            <person name="Gabaldon T."/>
            <person name="Bocker S."/>
            <person name="Voigt K."/>
        </authorList>
    </citation>
    <scope>NUCLEOTIDE SEQUENCE [LARGE SCALE GENOMIC DNA]</scope>
    <source>
        <strain evidence="3">FSU 9682</strain>
    </source>
</reference>
<feature type="transmembrane region" description="Helical" evidence="2">
    <location>
        <begin position="135"/>
        <end position="155"/>
    </location>
</feature>
<protein>
    <submittedName>
        <fullName evidence="3">Uncharacterized protein</fullName>
    </submittedName>
</protein>
<sequence>MPFFRSRNQPDATQEAAMPTQPPPAYGQNCYADGHEYAGNYPHPNDNAYTQGYQGPPGTTEDERQLLSDSNHNNNNAYTPHEQDEDLPTDLGDLQDIFSFEFMRGRPIWNFILAILWCIGLPILLYHILRPHLGQVLAMVVASAPPLLIVVLRMLREKRFDPLGLVAGISFLISGIVSIAEPDEKTEAICESIVPLLVGVICVLSIIPIKIGSWEMRPLVFQVTNQIMPRTDSDEELAANDDARLHKKQHHPHMAKKQKLDWAYRHLARFRRDMRVMTFSWGLMLIVGFFIKLIIVLTGIDTGSAELAGFLIFGLGSFFMLCFTWFYTKVVRGHIASDLAFWKEQNEPRPLDGRSEALQNANWGMQTMGNAFGQVIG</sequence>
<keyword evidence="4" id="KW-1185">Reference proteome</keyword>
<dbReference type="VEuPathDB" id="FungiDB:LCOR_11092.1"/>
<feature type="transmembrane region" description="Helical" evidence="2">
    <location>
        <begin position="108"/>
        <end position="129"/>
    </location>
</feature>
<evidence type="ECO:0000313" key="4">
    <source>
        <dbReference type="Proteomes" id="UP000027586"/>
    </source>
</evidence>
<dbReference type="STRING" id="1263082.A0A068SE62"/>
<dbReference type="Proteomes" id="UP000027586">
    <property type="component" value="Unassembled WGS sequence"/>
</dbReference>
<proteinExistence type="predicted"/>
<accession>A0A068SE62</accession>
<feature type="transmembrane region" description="Helical" evidence="2">
    <location>
        <begin position="192"/>
        <end position="209"/>
    </location>
</feature>
<gene>
    <name evidence="3" type="ORF">LCOR_11092.1</name>
</gene>
<dbReference type="OrthoDB" id="2328895at2759"/>
<keyword evidence="2" id="KW-0812">Transmembrane</keyword>
<feature type="transmembrane region" description="Helical" evidence="2">
    <location>
        <begin position="307"/>
        <end position="327"/>
    </location>
</feature>
<name>A0A068SE62_9FUNG</name>
<dbReference type="AlphaFoldDB" id="A0A068SE62"/>
<feature type="region of interest" description="Disordered" evidence="1">
    <location>
        <begin position="1"/>
        <end position="88"/>
    </location>
</feature>
<evidence type="ECO:0000313" key="3">
    <source>
        <dbReference type="EMBL" id="CDH60305.1"/>
    </source>
</evidence>
<keyword evidence="2" id="KW-1133">Transmembrane helix</keyword>
<organism evidence="3 4">
    <name type="scientific">Lichtheimia corymbifera JMRC:FSU:9682</name>
    <dbReference type="NCBI Taxonomy" id="1263082"/>
    <lineage>
        <taxon>Eukaryota</taxon>
        <taxon>Fungi</taxon>
        <taxon>Fungi incertae sedis</taxon>
        <taxon>Mucoromycota</taxon>
        <taxon>Mucoromycotina</taxon>
        <taxon>Mucoromycetes</taxon>
        <taxon>Mucorales</taxon>
        <taxon>Lichtheimiaceae</taxon>
        <taxon>Lichtheimia</taxon>
    </lineage>
</organism>
<evidence type="ECO:0000256" key="2">
    <source>
        <dbReference type="SAM" id="Phobius"/>
    </source>
</evidence>
<dbReference type="NCBIfam" id="NF041646">
    <property type="entry name" value="VC0807_fam"/>
    <property type="match status" value="1"/>
</dbReference>
<feature type="compositionally biased region" description="Polar residues" evidence="1">
    <location>
        <begin position="1"/>
        <end position="12"/>
    </location>
</feature>
<feature type="transmembrane region" description="Helical" evidence="2">
    <location>
        <begin position="276"/>
        <end position="295"/>
    </location>
</feature>
<keyword evidence="2" id="KW-0472">Membrane</keyword>
<dbReference type="EMBL" id="CBTN010000089">
    <property type="protein sequence ID" value="CDH60305.1"/>
    <property type="molecule type" value="Genomic_DNA"/>
</dbReference>
<evidence type="ECO:0000256" key="1">
    <source>
        <dbReference type="SAM" id="MobiDB-lite"/>
    </source>
</evidence>
<feature type="transmembrane region" description="Helical" evidence="2">
    <location>
        <begin position="162"/>
        <end position="180"/>
    </location>
</feature>